<sequence>MFVTCVLGRISTTGTASCASSAAAPKPMLKGKNAGRSRRKNGCAFSGPVSRIRSSIVIWAISPNKQHSGGTTQIESKVSGLKSLEDHSVLRSRGNQVEPYILNRDMTY</sequence>
<dbReference type="GeneID" id="27360418"/>
<evidence type="ECO:0000313" key="2">
    <source>
        <dbReference type="EMBL" id="KIW39759.1"/>
    </source>
</evidence>
<feature type="region of interest" description="Disordered" evidence="1">
    <location>
        <begin position="21"/>
        <end position="44"/>
    </location>
</feature>
<evidence type="ECO:0000256" key="1">
    <source>
        <dbReference type="SAM" id="MobiDB-lite"/>
    </source>
</evidence>
<gene>
    <name evidence="2" type="ORF">PV06_08344</name>
</gene>
<organism evidence="2 3">
    <name type="scientific">Exophiala oligosperma</name>
    <dbReference type="NCBI Taxonomy" id="215243"/>
    <lineage>
        <taxon>Eukaryota</taxon>
        <taxon>Fungi</taxon>
        <taxon>Dikarya</taxon>
        <taxon>Ascomycota</taxon>
        <taxon>Pezizomycotina</taxon>
        <taxon>Eurotiomycetes</taxon>
        <taxon>Chaetothyriomycetidae</taxon>
        <taxon>Chaetothyriales</taxon>
        <taxon>Herpotrichiellaceae</taxon>
        <taxon>Exophiala</taxon>
    </lineage>
</organism>
<dbReference type="RefSeq" id="XP_016259975.1">
    <property type="nucleotide sequence ID" value="XM_016409667.1"/>
</dbReference>
<proteinExistence type="predicted"/>
<dbReference type="VEuPathDB" id="FungiDB:PV06_08344"/>
<keyword evidence="3" id="KW-1185">Reference proteome</keyword>
<dbReference type="AlphaFoldDB" id="A0A0D2DW53"/>
<evidence type="ECO:0000313" key="3">
    <source>
        <dbReference type="Proteomes" id="UP000053342"/>
    </source>
</evidence>
<dbReference type="HOGENOM" id="CLU_2197001_0_0_1"/>
<accession>A0A0D2DW53</accession>
<dbReference type="Proteomes" id="UP000053342">
    <property type="component" value="Unassembled WGS sequence"/>
</dbReference>
<dbReference type="EMBL" id="KN847339">
    <property type="protein sequence ID" value="KIW39759.1"/>
    <property type="molecule type" value="Genomic_DNA"/>
</dbReference>
<protein>
    <submittedName>
        <fullName evidence="2">Uncharacterized protein</fullName>
    </submittedName>
</protein>
<reference evidence="2 3" key="1">
    <citation type="submission" date="2015-01" db="EMBL/GenBank/DDBJ databases">
        <title>The Genome Sequence of Exophiala oligosperma CBS72588.</title>
        <authorList>
            <consortium name="The Broad Institute Genomics Platform"/>
            <person name="Cuomo C."/>
            <person name="de Hoog S."/>
            <person name="Gorbushina A."/>
            <person name="Stielow B."/>
            <person name="Teixiera M."/>
            <person name="Abouelleil A."/>
            <person name="Chapman S.B."/>
            <person name="Priest M."/>
            <person name="Young S.K."/>
            <person name="Wortman J."/>
            <person name="Nusbaum C."/>
            <person name="Birren B."/>
        </authorList>
    </citation>
    <scope>NUCLEOTIDE SEQUENCE [LARGE SCALE GENOMIC DNA]</scope>
    <source>
        <strain evidence="2 3">CBS 72588</strain>
    </source>
</reference>
<name>A0A0D2DW53_9EURO</name>